<evidence type="ECO:0000256" key="8">
    <source>
        <dbReference type="ARBA" id="ARBA00023136"/>
    </source>
</evidence>
<dbReference type="GO" id="GO:0042941">
    <property type="term" value="P:D-alanine transmembrane transport"/>
    <property type="evidence" value="ECO:0007669"/>
    <property type="project" value="TreeGrafter"/>
</dbReference>
<evidence type="ECO:0000256" key="5">
    <source>
        <dbReference type="ARBA" id="ARBA00022692"/>
    </source>
</evidence>
<dbReference type="GO" id="GO:0005886">
    <property type="term" value="C:plasma membrane"/>
    <property type="evidence" value="ECO:0007669"/>
    <property type="project" value="UniProtKB-SubCell"/>
</dbReference>
<comment type="caution">
    <text evidence="11">The sequence shown here is derived from an EMBL/GenBank/DDBJ whole genome shotgun (WGS) entry which is preliminary data.</text>
</comment>
<name>A0A0L6U2W8_9FIRM</name>
<reference evidence="12" key="1">
    <citation type="submission" date="2015-07" db="EMBL/GenBank/DDBJ databases">
        <title>Draft genome sequence of Acetobacterium bakii DSM 8293, a potential psychrophilic chemical producer through syngas fermentation.</title>
        <authorList>
            <person name="Song Y."/>
            <person name="Hwang S."/>
            <person name="Cho B.-K."/>
        </authorList>
    </citation>
    <scope>NUCLEOTIDE SEQUENCE [LARGE SCALE GENOMIC DNA]</scope>
    <source>
        <strain evidence="12">DSM 8239</strain>
    </source>
</reference>
<proteinExistence type="inferred from homology"/>
<dbReference type="PANTHER" id="PTHR11795:SF371">
    <property type="entry name" value="HIGH-AFFINITY BRANCHED-CHAIN AMINO ACID TRANSPORT SYSTEM PERMEASE PROTEIN LIVH"/>
    <property type="match status" value="1"/>
</dbReference>
<dbReference type="GO" id="GO:0015808">
    <property type="term" value="P:L-alanine transport"/>
    <property type="evidence" value="ECO:0007669"/>
    <property type="project" value="TreeGrafter"/>
</dbReference>
<feature type="transmembrane region" description="Helical" evidence="10">
    <location>
        <begin position="192"/>
        <end position="215"/>
    </location>
</feature>
<feature type="transmembrane region" description="Helical" evidence="10">
    <location>
        <begin position="135"/>
        <end position="160"/>
    </location>
</feature>
<dbReference type="RefSeq" id="WP_050739914.1">
    <property type="nucleotide sequence ID" value="NZ_LGYO01000019.1"/>
</dbReference>
<evidence type="ECO:0000313" key="12">
    <source>
        <dbReference type="Proteomes" id="UP000036873"/>
    </source>
</evidence>
<dbReference type="STRING" id="52689.AKG39_08290"/>
<dbReference type="CDD" id="cd06582">
    <property type="entry name" value="TM_PBP1_LivH_like"/>
    <property type="match status" value="1"/>
</dbReference>
<sequence length="293" mass="31519">MVNLFLQQVINGLNVGSIYALIAIGYTMVYGIIKLINFAHGEIMMFGAYFAFIAATSFQMPVWAVLLLSMTIMAIIGVAIEFVAYRPLRNAPRLSALITAIGVSLFLQNLALIIFKPEPKVMPKIFPEMIIKIGSIEISSTTLITIGLSLVFMVLLDLYIRKTKQGRAMRAVSEDKDAAILMGVNVNRTISLTFALGSALGALGGVLYSVAYIQVYPTMGVMPGLKAFIAAVLGGIGIVPGAMLGGFIIGMVETLTKAYLSTTWADAIVFGILIIVLLFKPTGILGKNTREKV</sequence>
<dbReference type="EMBL" id="LGYO01000019">
    <property type="protein sequence ID" value="KNZ42155.1"/>
    <property type="molecule type" value="Genomic_DNA"/>
</dbReference>
<dbReference type="GO" id="GO:0015190">
    <property type="term" value="F:L-leucine transmembrane transporter activity"/>
    <property type="evidence" value="ECO:0007669"/>
    <property type="project" value="TreeGrafter"/>
</dbReference>
<accession>A0A0L6U2W8</accession>
<keyword evidence="4" id="KW-0997">Cell inner membrane</keyword>
<dbReference type="PATRIC" id="fig|52689.4.peg.789"/>
<gene>
    <name evidence="11" type="ORF">AKG39_08290</name>
</gene>
<keyword evidence="3" id="KW-1003">Cell membrane</keyword>
<organism evidence="11 12">
    <name type="scientific">Acetobacterium bakii</name>
    <dbReference type="NCBI Taxonomy" id="52689"/>
    <lineage>
        <taxon>Bacteria</taxon>
        <taxon>Bacillati</taxon>
        <taxon>Bacillota</taxon>
        <taxon>Clostridia</taxon>
        <taxon>Eubacteriales</taxon>
        <taxon>Eubacteriaceae</taxon>
        <taxon>Acetobacterium</taxon>
    </lineage>
</organism>
<keyword evidence="2" id="KW-0813">Transport</keyword>
<dbReference type="InterPro" id="IPR001851">
    <property type="entry name" value="ABC_transp_permease"/>
</dbReference>
<evidence type="ECO:0000256" key="7">
    <source>
        <dbReference type="ARBA" id="ARBA00022989"/>
    </source>
</evidence>
<evidence type="ECO:0000256" key="9">
    <source>
        <dbReference type="ARBA" id="ARBA00037998"/>
    </source>
</evidence>
<keyword evidence="12" id="KW-1185">Reference proteome</keyword>
<evidence type="ECO:0000256" key="3">
    <source>
        <dbReference type="ARBA" id="ARBA00022475"/>
    </source>
</evidence>
<evidence type="ECO:0000256" key="6">
    <source>
        <dbReference type="ARBA" id="ARBA00022970"/>
    </source>
</evidence>
<feature type="transmembrane region" description="Helical" evidence="10">
    <location>
        <begin position="259"/>
        <end position="279"/>
    </location>
</feature>
<protein>
    <submittedName>
        <fullName evidence="11">ABC transporter permease</fullName>
    </submittedName>
</protein>
<evidence type="ECO:0000256" key="1">
    <source>
        <dbReference type="ARBA" id="ARBA00004651"/>
    </source>
</evidence>
<keyword evidence="5 10" id="KW-0812">Transmembrane</keyword>
<evidence type="ECO:0000256" key="2">
    <source>
        <dbReference type="ARBA" id="ARBA00022448"/>
    </source>
</evidence>
<dbReference type="AlphaFoldDB" id="A0A0L6U2W8"/>
<feature type="transmembrane region" description="Helical" evidence="10">
    <location>
        <begin position="62"/>
        <end position="84"/>
    </location>
</feature>
<dbReference type="GO" id="GO:0015192">
    <property type="term" value="F:L-phenylalanine transmembrane transporter activity"/>
    <property type="evidence" value="ECO:0007669"/>
    <property type="project" value="TreeGrafter"/>
</dbReference>
<dbReference type="PANTHER" id="PTHR11795">
    <property type="entry name" value="BRANCHED-CHAIN AMINO ACID TRANSPORT SYSTEM PERMEASE PROTEIN LIVH"/>
    <property type="match status" value="1"/>
</dbReference>
<comment type="similarity">
    <text evidence="9">Belongs to the binding-protein-dependent transport system permease family. LivHM subfamily.</text>
</comment>
<feature type="transmembrane region" description="Helical" evidence="10">
    <location>
        <begin position="227"/>
        <end position="252"/>
    </location>
</feature>
<keyword evidence="6" id="KW-0029">Amino-acid transport</keyword>
<dbReference type="Proteomes" id="UP000036873">
    <property type="component" value="Unassembled WGS sequence"/>
</dbReference>
<dbReference type="Pfam" id="PF02653">
    <property type="entry name" value="BPD_transp_2"/>
    <property type="match status" value="1"/>
</dbReference>
<dbReference type="GO" id="GO:1903806">
    <property type="term" value="P:L-isoleucine import across plasma membrane"/>
    <property type="evidence" value="ECO:0007669"/>
    <property type="project" value="TreeGrafter"/>
</dbReference>
<evidence type="ECO:0000313" key="11">
    <source>
        <dbReference type="EMBL" id="KNZ42155.1"/>
    </source>
</evidence>
<dbReference type="OrthoDB" id="9807115at2"/>
<evidence type="ECO:0000256" key="4">
    <source>
        <dbReference type="ARBA" id="ARBA00022519"/>
    </source>
</evidence>
<keyword evidence="7 10" id="KW-1133">Transmembrane helix</keyword>
<evidence type="ECO:0000256" key="10">
    <source>
        <dbReference type="SAM" id="Phobius"/>
    </source>
</evidence>
<feature type="transmembrane region" description="Helical" evidence="10">
    <location>
        <begin position="38"/>
        <end position="56"/>
    </location>
</feature>
<dbReference type="InterPro" id="IPR052157">
    <property type="entry name" value="BCAA_transport_permease"/>
</dbReference>
<dbReference type="GO" id="GO:0015188">
    <property type="term" value="F:L-isoleucine transmembrane transporter activity"/>
    <property type="evidence" value="ECO:0007669"/>
    <property type="project" value="TreeGrafter"/>
</dbReference>
<comment type="subcellular location">
    <subcellularLocation>
        <location evidence="1">Cell membrane</location>
        <topology evidence="1">Multi-pass membrane protein</topology>
    </subcellularLocation>
</comment>
<feature type="transmembrane region" description="Helical" evidence="10">
    <location>
        <begin position="96"/>
        <end position="115"/>
    </location>
</feature>
<feature type="transmembrane region" description="Helical" evidence="10">
    <location>
        <begin position="12"/>
        <end position="33"/>
    </location>
</feature>
<dbReference type="GO" id="GO:0005304">
    <property type="term" value="F:L-valine transmembrane transporter activity"/>
    <property type="evidence" value="ECO:0007669"/>
    <property type="project" value="TreeGrafter"/>
</dbReference>
<keyword evidence="8 10" id="KW-0472">Membrane</keyword>